<dbReference type="InterPro" id="IPR012675">
    <property type="entry name" value="Beta-grasp_dom_sf"/>
</dbReference>
<protein>
    <submittedName>
        <fullName evidence="1">Sulfur carrier protein ThiS</fullName>
    </submittedName>
</protein>
<gene>
    <name evidence="1" type="primary">thiS</name>
    <name evidence="1" type="ORF">E4656_18635</name>
</gene>
<reference evidence="1 2" key="1">
    <citation type="submission" date="2019-04" db="EMBL/GenBank/DDBJ databases">
        <title>Natronospirillum operosus gen. nov., sp. nov., a haloalkaliphilic satellite isolated from decaying biomass of laboratory culture of cyanobacterium Geitlerinema sp. and proposal of Natronospirillaceae fam. nov. and Saccharospirillaceae fam. nov.</title>
        <authorList>
            <person name="Kevbrin V."/>
            <person name="Boltyanskaya Y."/>
            <person name="Koziaeva V."/>
            <person name="Grouzdev D.S."/>
            <person name="Park M."/>
            <person name="Cho J."/>
        </authorList>
    </citation>
    <scope>NUCLEOTIDE SEQUENCE [LARGE SCALE GENOMIC DNA]</scope>
    <source>
        <strain evidence="1 2">G-116</strain>
    </source>
</reference>
<dbReference type="RefSeq" id="WP_135484831.1">
    <property type="nucleotide sequence ID" value="NZ_SRMF01000013.1"/>
</dbReference>
<name>A0A4Z0WBD6_9GAMM</name>
<dbReference type="SUPFAM" id="SSF54285">
    <property type="entry name" value="MoaD/ThiS"/>
    <property type="match status" value="1"/>
</dbReference>
<evidence type="ECO:0000313" key="1">
    <source>
        <dbReference type="EMBL" id="TGG90416.1"/>
    </source>
</evidence>
<proteinExistence type="predicted"/>
<organism evidence="1 2">
    <name type="scientific">Natronospirillum operosum</name>
    <dbReference type="NCBI Taxonomy" id="2759953"/>
    <lineage>
        <taxon>Bacteria</taxon>
        <taxon>Pseudomonadati</taxon>
        <taxon>Pseudomonadota</taxon>
        <taxon>Gammaproteobacteria</taxon>
        <taxon>Oceanospirillales</taxon>
        <taxon>Natronospirillaceae</taxon>
        <taxon>Natronospirillum</taxon>
    </lineage>
</organism>
<dbReference type="OrthoDB" id="6388078at2"/>
<dbReference type="NCBIfam" id="TIGR01683">
    <property type="entry name" value="thiS"/>
    <property type="match status" value="1"/>
</dbReference>
<dbReference type="Gene3D" id="3.10.20.30">
    <property type="match status" value="1"/>
</dbReference>
<dbReference type="AlphaFoldDB" id="A0A4Z0WBD6"/>
<dbReference type="CDD" id="cd00565">
    <property type="entry name" value="Ubl_ThiS"/>
    <property type="match status" value="1"/>
</dbReference>
<dbReference type="EMBL" id="SRMF01000013">
    <property type="protein sequence ID" value="TGG90416.1"/>
    <property type="molecule type" value="Genomic_DNA"/>
</dbReference>
<dbReference type="InterPro" id="IPR003749">
    <property type="entry name" value="ThiS/MoaD-like"/>
</dbReference>
<keyword evidence="2" id="KW-1185">Reference proteome</keyword>
<evidence type="ECO:0000313" key="2">
    <source>
        <dbReference type="Proteomes" id="UP000297475"/>
    </source>
</evidence>
<dbReference type="PANTHER" id="PTHR34472:SF1">
    <property type="entry name" value="SULFUR CARRIER PROTEIN THIS"/>
    <property type="match status" value="1"/>
</dbReference>
<sequence>MSTARQTHTEQDIIKVSVQGARHRLPAGQTLSDALTELGLIGTGSQSGGVALAVNQEVVPASEWPQRTLVDGDQIQLFQAIAGG</sequence>
<accession>A0A4Z0WBD6</accession>
<dbReference type="Pfam" id="PF02597">
    <property type="entry name" value="ThiS"/>
    <property type="match status" value="1"/>
</dbReference>
<dbReference type="PANTHER" id="PTHR34472">
    <property type="entry name" value="SULFUR CARRIER PROTEIN THIS"/>
    <property type="match status" value="1"/>
</dbReference>
<dbReference type="Proteomes" id="UP000297475">
    <property type="component" value="Unassembled WGS sequence"/>
</dbReference>
<dbReference type="InterPro" id="IPR010035">
    <property type="entry name" value="Thi_S"/>
</dbReference>
<dbReference type="InterPro" id="IPR016155">
    <property type="entry name" value="Mopterin_synth/thiamin_S_b"/>
</dbReference>
<comment type="caution">
    <text evidence="1">The sequence shown here is derived from an EMBL/GenBank/DDBJ whole genome shotgun (WGS) entry which is preliminary data.</text>
</comment>